<accession>A0ABD3SFK5</accession>
<keyword evidence="6" id="KW-0808">Transferase</keyword>
<evidence type="ECO:0000256" key="9">
    <source>
        <dbReference type="ARBA" id="ARBA00023098"/>
    </source>
</evidence>
<comment type="pathway">
    <text evidence="3">Sphingolipid metabolism.</text>
</comment>
<evidence type="ECO:0000259" key="12">
    <source>
        <dbReference type="PROSITE" id="PS50800"/>
    </source>
</evidence>
<comment type="caution">
    <text evidence="13">The sequence shown here is derived from an EMBL/GenBank/DDBJ whole genome shotgun (WGS) entry which is preliminary data.</text>
</comment>
<proteinExistence type="inferred from homology"/>
<evidence type="ECO:0000256" key="5">
    <source>
        <dbReference type="ARBA" id="ARBA00013220"/>
    </source>
</evidence>
<keyword evidence="9" id="KW-0443">Lipid metabolism</keyword>
<keyword evidence="14" id="KW-1185">Reference proteome</keyword>
<evidence type="ECO:0000256" key="6">
    <source>
        <dbReference type="ARBA" id="ARBA00022679"/>
    </source>
</evidence>
<dbReference type="SUPFAM" id="SSF68906">
    <property type="entry name" value="SAP domain"/>
    <property type="match status" value="1"/>
</dbReference>
<keyword evidence="7" id="KW-0663">Pyridoxal phosphate</keyword>
<dbReference type="InterPro" id="IPR004839">
    <property type="entry name" value="Aminotransferase_I/II_large"/>
</dbReference>
<evidence type="ECO:0000256" key="8">
    <source>
        <dbReference type="ARBA" id="ARBA00022919"/>
    </source>
</evidence>
<dbReference type="Pfam" id="PF00155">
    <property type="entry name" value="Aminotran_1_2"/>
    <property type="match status" value="1"/>
</dbReference>
<dbReference type="PROSITE" id="PS50800">
    <property type="entry name" value="SAP"/>
    <property type="match status" value="1"/>
</dbReference>
<dbReference type="PANTHER" id="PTHR13693:SF2">
    <property type="entry name" value="SERINE PALMITOYLTRANSFERASE 1"/>
    <property type="match status" value="1"/>
</dbReference>
<sequence length="718" mass="78622">MTGKFAKNVHDLGVAAGRTLRRLLPPLDDLYSHPSSSSSSSSWRYPSMVVALGRRWAGYNYRHGVPIPDDIIDASSDHGTPHYLLLLPSRALDALLTLPGRYRSWWLDLLHSNPLHVLVETMLIVMCVILVVLQRRADWRFGQEKMKFKPTREEEDELIDEWKSERRRALGGLGGRGRGDGEVGTGSVVAGIDGSRLLLLQRRDDRNAPDDDDRDDGISTKAPSPPTTSVLNFATLDPLSSSSSVVLRDVARRSLSHYGCGSCGPRGFYGTIDAHLEVESAMSDFLGTEGAILYSDGASAATSTVAAFAKRGDLLVVDEGCNEALLVGVTLSRANVRYFRHNNVRDLRRVLERVSSQDCARGRKPTDQRRFLVVEGLYRNWGTIAPLDEIVKLKEEFHYRLILDDSHGIGSLGSNGMGSLEHHGLRHMIHAEIVTFSLEYSLGSVGGMTVGSEEVVDHQRLSGAGYCFSASAPPFLSKVCLASIRRLEGRLGEMTGDDDVGDGTDDGDVMEVGEMRDVIGDVEGLNVEEMRVADLRTELKKRGLSASGRKAELRARLGDHILLLSSPSAVVRASSRPGDISGPALLELLHRNVSNLYGTLTNPAHPHALKLRTRLVITSHSQSPILYLRLADGEAIGRTRAEQTRILDEISRHCLERGRVAIVSTGGHTKKYLQLVPEPCLRLVANVSQTMEDVETLTRALGDAVESVLVRNDGSAME</sequence>
<comment type="cofactor">
    <cofactor evidence="1">
        <name>pyridoxal 5'-phosphate</name>
        <dbReference type="ChEBI" id="CHEBI:597326"/>
    </cofactor>
</comment>
<dbReference type="EMBL" id="JALLPB020000045">
    <property type="protein sequence ID" value="KAL3823158.1"/>
    <property type="molecule type" value="Genomic_DNA"/>
</dbReference>
<dbReference type="InterPro" id="IPR015421">
    <property type="entry name" value="PyrdxlP-dep_Trfase_major"/>
</dbReference>
<organism evidence="13 14">
    <name type="scientific">Cyclostephanos tholiformis</name>
    <dbReference type="NCBI Taxonomy" id="382380"/>
    <lineage>
        <taxon>Eukaryota</taxon>
        <taxon>Sar</taxon>
        <taxon>Stramenopiles</taxon>
        <taxon>Ochrophyta</taxon>
        <taxon>Bacillariophyta</taxon>
        <taxon>Coscinodiscophyceae</taxon>
        <taxon>Thalassiosirophycidae</taxon>
        <taxon>Stephanodiscales</taxon>
        <taxon>Stephanodiscaceae</taxon>
        <taxon>Cyclostephanos</taxon>
    </lineage>
</organism>
<evidence type="ECO:0000256" key="11">
    <source>
        <dbReference type="SAM" id="MobiDB-lite"/>
    </source>
</evidence>
<dbReference type="Pfam" id="PF02037">
    <property type="entry name" value="SAP"/>
    <property type="match status" value="1"/>
</dbReference>
<evidence type="ECO:0000313" key="13">
    <source>
        <dbReference type="EMBL" id="KAL3823158.1"/>
    </source>
</evidence>
<gene>
    <name evidence="13" type="ORF">ACHAXA_010414</name>
</gene>
<evidence type="ECO:0000256" key="2">
    <source>
        <dbReference type="ARBA" id="ARBA00004760"/>
    </source>
</evidence>
<comment type="similarity">
    <text evidence="4">Belongs to the class-II pyridoxal-phosphate-dependent aminotransferase family.</text>
</comment>
<dbReference type="InterPro" id="IPR003034">
    <property type="entry name" value="SAP_dom"/>
</dbReference>
<dbReference type="AlphaFoldDB" id="A0ABD3SFK5"/>
<dbReference type="GO" id="GO:0016740">
    <property type="term" value="F:transferase activity"/>
    <property type="evidence" value="ECO:0007669"/>
    <property type="project" value="UniProtKB-KW"/>
</dbReference>
<feature type="domain" description="SAP" evidence="12">
    <location>
        <begin position="527"/>
        <end position="561"/>
    </location>
</feature>
<dbReference type="EC" id="2.3.1.50" evidence="5"/>
<evidence type="ECO:0000256" key="3">
    <source>
        <dbReference type="ARBA" id="ARBA00004991"/>
    </source>
</evidence>
<keyword evidence="8" id="KW-0746">Sphingolipid metabolism</keyword>
<dbReference type="SMART" id="SM00513">
    <property type="entry name" value="SAP"/>
    <property type="match status" value="1"/>
</dbReference>
<evidence type="ECO:0000256" key="10">
    <source>
        <dbReference type="ARBA" id="ARBA00023315"/>
    </source>
</evidence>
<dbReference type="PANTHER" id="PTHR13693">
    <property type="entry name" value="CLASS II AMINOTRANSFERASE/8-AMINO-7-OXONONANOATE SYNTHASE"/>
    <property type="match status" value="1"/>
</dbReference>
<dbReference type="SUPFAM" id="SSF53383">
    <property type="entry name" value="PLP-dependent transferases"/>
    <property type="match status" value="1"/>
</dbReference>
<evidence type="ECO:0000256" key="7">
    <source>
        <dbReference type="ARBA" id="ARBA00022898"/>
    </source>
</evidence>
<dbReference type="Gene3D" id="3.40.640.10">
    <property type="entry name" value="Type I PLP-dependent aspartate aminotransferase-like (Major domain)"/>
    <property type="match status" value="1"/>
</dbReference>
<feature type="region of interest" description="Disordered" evidence="11">
    <location>
        <begin position="203"/>
        <end position="233"/>
    </location>
</feature>
<comment type="pathway">
    <text evidence="2">Lipid metabolism; sphingolipid metabolism.</text>
</comment>
<dbReference type="Proteomes" id="UP001530377">
    <property type="component" value="Unassembled WGS sequence"/>
</dbReference>
<dbReference type="Gene3D" id="1.10.720.30">
    <property type="entry name" value="SAP domain"/>
    <property type="match status" value="1"/>
</dbReference>
<keyword evidence="10" id="KW-0012">Acyltransferase</keyword>
<evidence type="ECO:0000313" key="14">
    <source>
        <dbReference type="Proteomes" id="UP001530377"/>
    </source>
</evidence>
<dbReference type="InterPro" id="IPR050087">
    <property type="entry name" value="AON_synthase_class-II"/>
</dbReference>
<evidence type="ECO:0000256" key="1">
    <source>
        <dbReference type="ARBA" id="ARBA00001933"/>
    </source>
</evidence>
<dbReference type="InterPro" id="IPR015424">
    <property type="entry name" value="PyrdxlP-dep_Trfase"/>
</dbReference>
<dbReference type="InterPro" id="IPR036361">
    <property type="entry name" value="SAP_dom_sf"/>
</dbReference>
<protein>
    <recommendedName>
        <fullName evidence="5">serine C-palmitoyltransferase</fullName>
        <ecNumber evidence="5">2.3.1.50</ecNumber>
    </recommendedName>
</protein>
<name>A0ABD3SFK5_9STRA</name>
<evidence type="ECO:0000256" key="4">
    <source>
        <dbReference type="ARBA" id="ARBA00008392"/>
    </source>
</evidence>
<reference evidence="13 14" key="1">
    <citation type="submission" date="2024-10" db="EMBL/GenBank/DDBJ databases">
        <title>Updated reference genomes for cyclostephanoid diatoms.</title>
        <authorList>
            <person name="Roberts W.R."/>
            <person name="Alverson A.J."/>
        </authorList>
    </citation>
    <scope>NUCLEOTIDE SEQUENCE [LARGE SCALE GENOMIC DNA]</scope>
    <source>
        <strain evidence="13 14">AJA228-03</strain>
    </source>
</reference>